<name>A0ABV4K8E4_9FLAO</name>
<gene>
    <name evidence="3" type="ORF">QO192_01080</name>
</gene>
<sequence length="103" mass="12472">MENKYENEDRYYTAKKRVDEIKGFYGNLISYVAVNLGLLVLNLVTSPQYLWFFWPLLGWGIGVLIHAMVVFRFMPFLGKDWEQQKIKEFMEKEKENEQNRNWQ</sequence>
<comment type="caution">
    <text evidence="3">The sequence shown here is derived from an EMBL/GenBank/DDBJ whole genome shotgun (WGS) entry which is preliminary data.</text>
</comment>
<keyword evidence="1" id="KW-1133">Transmembrane helix</keyword>
<evidence type="ECO:0000313" key="4">
    <source>
        <dbReference type="Proteomes" id="UP001568894"/>
    </source>
</evidence>
<evidence type="ECO:0000259" key="2">
    <source>
        <dbReference type="Pfam" id="PF13239"/>
    </source>
</evidence>
<evidence type="ECO:0000313" key="3">
    <source>
        <dbReference type="EMBL" id="MEZ7513866.1"/>
    </source>
</evidence>
<dbReference type="RefSeq" id="WP_371567315.1">
    <property type="nucleotide sequence ID" value="NZ_JASMRN010000001.1"/>
</dbReference>
<dbReference type="EMBL" id="JASMRN010000001">
    <property type="protein sequence ID" value="MEZ7513866.1"/>
    <property type="molecule type" value="Genomic_DNA"/>
</dbReference>
<feature type="domain" description="2TM" evidence="2">
    <location>
        <begin position="13"/>
        <end position="91"/>
    </location>
</feature>
<keyword evidence="4" id="KW-1185">Reference proteome</keyword>
<dbReference type="InterPro" id="IPR025698">
    <property type="entry name" value="2TM_dom"/>
</dbReference>
<feature type="transmembrane region" description="Helical" evidence="1">
    <location>
        <begin position="51"/>
        <end position="71"/>
    </location>
</feature>
<protein>
    <submittedName>
        <fullName evidence="3">2TM domain-containing protein</fullName>
    </submittedName>
</protein>
<organism evidence="3 4">
    <name type="scientific">Flavobacterium frigidarium</name>
    <dbReference type="NCBI Taxonomy" id="99286"/>
    <lineage>
        <taxon>Bacteria</taxon>
        <taxon>Pseudomonadati</taxon>
        <taxon>Bacteroidota</taxon>
        <taxon>Flavobacteriia</taxon>
        <taxon>Flavobacteriales</taxon>
        <taxon>Flavobacteriaceae</taxon>
        <taxon>Flavobacterium</taxon>
    </lineage>
</organism>
<keyword evidence="1" id="KW-0812">Transmembrane</keyword>
<proteinExistence type="predicted"/>
<dbReference type="Pfam" id="PF13239">
    <property type="entry name" value="2TM"/>
    <property type="match status" value="1"/>
</dbReference>
<dbReference type="Proteomes" id="UP001568894">
    <property type="component" value="Unassembled WGS sequence"/>
</dbReference>
<reference evidence="3 4" key="1">
    <citation type="submission" date="2023-05" db="EMBL/GenBank/DDBJ databases">
        <title>Adaptations of aquatic viruses from atmosphere-close ecosystems of the Central Arctic Ocean.</title>
        <authorList>
            <person name="Rahlff J."/>
            <person name="Holmfeldt K."/>
        </authorList>
    </citation>
    <scope>NUCLEOTIDE SEQUENCE [LARGE SCALE GENOMIC DNA]</scope>
    <source>
        <strain evidence="3 4">Arc14</strain>
    </source>
</reference>
<accession>A0ABV4K8E4</accession>
<keyword evidence="1" id="KW-0472">Membrane</keyword>
<evidence type="ECO:0000256" key="1">
    <source>
        <dbReference type="SAM" id="Phobius"/>
    </source>
</evidence>
<feature type="transmembrane region" description="Helical" evidence="1">
    <location>
        <begin position="24"/>
        <end position="45"/>
    </location>
</feature>